<protein>
    <submittedName>
        <fullName evidence="2">Uncharacterized protein</fullName>
    </submittedName>
</protein>
<gene>
    <name evidence="2" type="ORF">CDAR_545831</name>
</gene>
<dbReference type="EMBL" id="BPLQ01015187">
    <property type="protein sequence ID" value="GIY86400.1"/>
    <property type="molecule type" value="Genomic_DNA"/>
</dbReference>
<comment type="caution">
    <text evidence="2">The sequence shown here is derived from an EMBL/GenBank/DDBJ whole genome shotgun (WGS) entry which is preliminary data.</text>
</comment>
<dbReference type="Proteomes" id="UP001054837">
    <property type="component" value="Unassembled WGS sequence"/>
</dbReference>
<reference evidence="2 3" key="1">
    <citation type="submission" date="2021-06" db="EMBL/GenBank/DDBJ databases">
        <title>Caerostris darwini draft genome.</title>
        <authorList>
            <person name="Kono N."/>
            <person name="Arakawa K."/>
        </authorList>
    </citation>
    <scope>NUCLEOTIDE SEQUENCE [LARGE SCALE GENOMIC DNA]</scope>
</reference>
<evidence type="ECO:0000313" key="3">
    <source>
        <dbReference type="Proteomes" id="UP001054837"/>
    </source>
</evidence>
<evidence type="ECO:0000256" key="1">
    <source>
        <dbReference type="SAM" id="MobiDB-lite"/>
    </source>
</evidence>
<accession>A0AAV4WXA4</accession>
<evidence type="ECO:0000313" key="2">
    <source>
        <dbReference type="EMBL" id="GIY86400.1"/>
    </source>
</evidence>
<keyword evidence="3" id="KW-1185">Reference proteome</keyword>
<proteinExistence type="predicted"/>
<sequence length="111" mass="12751">MAENEGNLLPTRHAAGEEPSSIHSEDAVAMPYADADEQQDSVCRLYRDEHSDFHVEKHTVLCTYLKVFLPIKEHFLSSVRNKCESKDILKGRKYWSSEEVANLQMILVIFL</sequence>
<dbReference type="AlphaFoldDB" id="A0AAV4WXA4"/>
<feature type="region of interest" description="Disordered" evidence="1">
    <location>
        <begin position="1"/>
        <end position="30"/>
    </location>
</feature>
<name>A0AAV4WXA4_9ARAC</name>
<organism evidence="2 3">
    <name type="scientific">Caerostris darwini</name>
    <dbReference type="NCBI Taxonomy" id="1538125"/>
    <lineage>
        <taxon>Eukaryota</taxon>
        <taxon>Metazoa</taxon>
        <taxon>Ecdysozoa</taxon>
        <taxon>Arthropoda</taxon>
        <taxon>Chelicerata</taxon>
        <taxon>Arachnida</taxon>
        <taxon>Araneae</taxon>
        <taxon>Araneomorphae</taxon>
        <taxon>Entelegynae</taxon>
        <taxon>Araneoidea</taxon>
        <taxon>Araneidae</taxon>
        <taxon>Caerostris</taxon>
    </lineage>
</organism>